<proteinExistence type="predicted"/>
<dbReference type="Proteomes" id="UP000813461">
    <property type="component" value="Unassembled WGS sequence"/>
</dbReference>
<comment type="caution">
    <text evidence="1">The sequence shown here is derived from an EMBL/GenBank/DDBJ whole genome shotgun (WGS) entry which is preliminary data.</text>
</comment>
<dbReference type="SUPFAM" id="SSF54768">
    <property type="entry name" value="dsRNA-binding domain-like"/>
    <property type="match status" value="1"/>
</dbReference>
<accession>A0A8K0VTL7</accession>
<dbReference type="Gene3D" id="3.30.160.20">
    <property type="match status" value="1"/>
</dbReference>
<evidence type="ECO:0000313" key="1">
    <source>
        <dbReference type="EMBL" id="KAH7072396.1"/>
    </source>
</evidence>
<dbReference type="PANTHER" id="PTHR42030">
    <property type="entry name" value="DRBM DOMAIN-CONTAINING PROTEIN"/>
    <property type="match status" value="1"/>
</dbReference>
<organism evidence="1 2">
    <name type="scientific">Paraphoma chrysanthemicola</name>
    <dbReference type="NCBI Taxonomy" id="798071"/>
    <lineage>
        <taxon>Eukaryota</taxon>
        <taxon>Fungi</taxon>
        <taxon>Dikarya</taxon>
        <taxon>Ascomycota</taxon>
        <taxon>Pezizomycotina</taxon>
        <taxon>Dothideomycetes</taxon>
        <taxon>Pleosporomycetidae</taxon>
        <taxon>Pleosporales</taxon>
        <taxon>Pleosporineae</taxon>
        <taxon>Phaeosphaeriaceae</taxon>
        <taxon>Paraphoma</taxon>
    </lineage>
</organism>
<dbReference type="OrthoDB" id="5418749at2759"/>
<name>A0A8K0VTL7_9PLEO</name>
<evidence type="ECO:0000313" key="2">
    <source>
        <dbReference type="Proteomes" id="UP000813461"/>
    </source>
</evidence>
<sequence>TNRESWVQRLHEHCQARGLAEPTYQDVSDRRGGRTAWSTVTTVNGVHYPARFWYDGDYVAQAKEDSAEIALRTLTGYLGAAQEPP</sequence>
<evidence type="ECO:0008006" key="3">
    <source>
        <dbReference type="Google" id="ProtNLM"/>
    </source>
</evidence>
<protein>
    <recommendedName>
        <fullName evidence="3">DRBM domain-containing protein</fullName>
    </recommendedName>
</protein>
<keyword evidence="2" id="KW-1185">Reference proteome</keyword>
<reference evidence="1" key="1">
    <citation type="journal article" date="2021" name="Nat. Commun.">
        <title>Genetic determinants of endophytism in the Arabidopsis root mycobiome.</title>
        <authorList>
            <person name="Mesny F."/>
            <person name="Miyauchi S."/>
            <person name="Thiergart T."/>
            <person name="Pickel B."/>
            <person name="Atanasova L."/>
            <person name="Karlsson M."/>
            <person name="Huettel B."/>
            <person name="Barry K.W."/>
            <person name="Haridas S."/>
            <person name="Chen C."/>
            <person name="Bauer D."/>
            <person name="Andreopoulos W."/>
            <person name="Pangilinan J."/>
            <person name="LaButti K."/>
            <person name="Riley R."/>
            <person name="Lipzen A."/>
            <person name="Clum A."/>
            <person name="Drula E."/>
            <person name="Henrissat B."/>
            <person name="Kohler A."/>
            <person name="Grigoriev I.V."/>
            <person name="Martin F.M."/>
            <person name="Hacquard S."/>
        </authorList>
    </citation>
    <scope>NUCLEOTIDE SEQUENCE</scope>
    <source>
        <strain evidence="1">MPI-SDFR-AT-0120</strain>
    </source>
</reference>
<feature type="non-terminal residue" evidence="1">
    <location>
        <position position="85"/>
    </location>
</feature>
<dbReference type="AlphaFoldDB" id="A0A8K0VTL7"/>
<dbReference type="PANTHER" id="PTHR42030:SF1">
    <property type="entry name" value="DRBM DOMAIN-CONTAINING PROTEIN"/>
    <property type="match status" value="1"/>
</dbReference>
<gene>
    <name evidence="1" type="ORF">FB567DRAFT_417019</name>
</gene>
<dbReference type="EMBL" id="JAGMVJ010000023">
    <property type="protein sequence ID" value="KAH7072396.1"/>
    <property type="molecule type" value="Genomic_DNA"/>
</dbReference>
<feature type="non-terminal residue" evidence="1">
    <location>
        <position position="1"/>
    </location>
</feature>